<accession>A0A0U2WWJ7</accession>
<proteinExistence type="predicted"/>
<evidence type="ECO:0000313" key="1">
    <source>
        <dbReference type="EMBL" id="ALS32680.1"/>
    </source>
</evidence>
<dbReference type="AlphaFoldDB" id="A0A0U2WWJ7"/>
<dbReference type="PATRIC" id="fig|1315283.4.peg.1273"/>
<dbReference type="RefSeq" id="WP_058373118.1">
    <property type="nucleotide sequence ID" value="NZ_CP011034.1"/>
</dbReference>
<dbReference type="OrthoDB" id="8871616at2"/>
<sequence length="536" mass="58590">MPAISVKTFAGERPKVDPRLLPNESAAKAYGCHFDNGNLSPLKSPLLTGISVISNAKTIYKHLNEYWFSWDKAVNAVASPVANDPWQRVYFTGDGYPKVTNNTIFSGAIMPANDYRLGIQSPEVPIIAIVNDAATEEVDPNDDETRYYTHTFVTEQGEEGPPGEASQRIDIRYPNEEGTHVKLSFSPPNVNASNITHRRIYRTATGGGIADYLFVAEIPISQNLFVDDISTDELGSSLDTYDYEMPNENMIGLTSMANGILAGFFDSTVCFSESYLPYAWPTGYQLTTEHKIVTCAALGNTLAVLTEGYPYLFSGISPDSMAGQKLESNQSCTSARSAVIVNGSLIYASPDGLIGLNGGGLSMLTGQIITREQWQEYEPSTIEAYHQEGRYLAFYGANLDKAFIFDPTDGDFRHFTATANCGFNSLVDDALYICQGKNLSKWEAGPAVMSYEWKSKAFIANDLSFACAMVKGVDTELAGLRIYADEVEVLHLAPGQIPKSAFRLPNTRGNSWSFEVYGKGTIHSVSIATTMQEVAA</sequence>
<reference evidence="1 2" key="1">
    <citation type="submission" date="2015-03" db="EMBL/GenBank/DDBJ databases">
        <authorList>
            <person name="Murphy D."/>
        </authorList>
    </citation>
    <scope>NUCLEOTIDE SEQUENCE [LARGE SCALE GENOMIC DNA]</scope>
    <source>
        <strain evidence="1 2">KMM 520</strain>
    </source>
</reference>
<name>A0A0U2WWJ7_9GAMM</name>
<dbReference type="EMBL" id="CP011034">
    <property type="protein sequence ID" value="ALS32680.1"/>
    <property type="molecule type" value="Genomic_DNA"/>
</dbReference>
<organism evidence="1">
    <name type="scientific">Pseudoalteromonas translucida KMM 520</name>
    <dbReference type="NCBI Taxonomy" id="1315283"/>
    <lineage>
        <taxon>Bacteria</taxon>
        <taxon>Pseudomonadati</taxon>
        <taxon>Pseudomonadota</taxon>
        <taxon>Gammaproteobacteria</taxon>
        <taxon>Alteromonadales</taxon>
        <taxon>Pseudoalteromonadaceae</taxon>
        <taxon>Pseudoalteromonas</taxon>
    </lineage>
</organism>
<dbReference type="Proteomes" id="UP000065261">
    <property type="component" value="Chromosome I"/>
</dbReference>
<gene>
    <name evidence="1" type="ORF">PTRA_a1469</name>
</gene>
<protein>
    <submittedName>
        <fullName evidence="1">Uncharacterized protein</fullName>
    </submittedName>
</protein>
<dbReference type="KEGG" id="ptn:PTRA_a1469"/>
<evidence type="ECO:0000313" key="2">
    <source>
        <dbReference type="Proteomes" id="UP000065261"/>
    </source>
</evidence>